<comment type="caution">
    <text evidence="5">The sequence shown here is derived from an EMBL/GenBank/DDBJ whole genome shotgun (WGS) entry which is preliminary data.</text>
</comment>
<keyword evidence="2" id="KW-0520">NAD</keyword>
<dbReference type="PANTHER" id="PTHR43333:SF1">
    <property type="entry name" value="D-ISOMER SPECIFIC 2-HYDROXYACID DEHYDROGENASE NAD-BINDING DOMAIN-CONTAINING PROTEIN"/>
    <property type="match status" value="1"/>
</dbReference>
<dbReference type="PANTHER" id="PTHR43333">
    <property type="entry name" value="2-HACID_DH_C DOMAIN-CONTAINING PROTEIN"/>
    <property type="match status" value="1"/>
</dbReference>
<organism evidence="5 6">
    <name type="scientific">Fonsecaea monophora</name>
    <dbReference type="NCBI Taxonomy" id="254056"/>
    <lineage>
        <taxon>Eukaryota</taxon>
        <taxon>Fungi</taxon>
        <taxon>Dikarya</taxon>
        <taxon>Ascomycota</taxon>
        <taxon>Pezizomycotina</taxon>
        <taxon>Eurotiomycetes</taxon>
        <taxon>Chaetothyriomycetidae</taxon>
        <taxon>Chaetothyriales</taxon>
        <taxon>Herpotrichiellaceae</taxon>
        <taxon>Fonsecaea</taxon>
    </lineage>
</organism>
<dbReference type="OrthoDB" id="298012at2759"/>
<evidence type="ECO:0000256" key="2">
    <source>
        <dbReference type="ARBA" id="ARBA00023027"/>
    </source>
</evidence>
<keyword evidence="6" id="KW-1185">Reference proteome</keyword>
<evidence type="ECO:0000256" key="3">
    <source>
        <dbReference type="SAM" id="MobiDB-lite"/>
    </source>
</evidence>
<dbReference type="RefSeq" id="XP_022517622.1">
    <property type="nucleotide sequence ID" value="XM_022650296.1"/>
</dbReference>
<evidence type="ECO:0000259" key="4">
    <source>
        <dbReference type="Pfam" id="PF02826"/>
    </source>
</evidence>
<dbReference type="Gene3D" id="3.40.50.720">
    <property type="entry name" value="NAD(P)-binding Rossmann-like Domain"/>
    <property type="match status" value="4"/>
</dbReference>
<dbReference type="GO" id="GO:0016491">
    <property type="term" value="F:oxidoreductase activity"/>
    <property type="evidence" value="ECO:0007669"/>
    <property type="project" value="UniProtKB-KW"/>
</dbReference>
<reference evidence="5 6" key="1">
    <citation type="submission" date="2016-03" db="EMBL/GenBank/DDBJ databases">
        <title>Draft genome sequence of the Fonsecaea monophora CBS 269.37.</title>
        <authorList>
            <person name="Bombassaro A."/>
            <person name="Vinicius W.A."/>
            <person name="De Hoog S."/>
            <person name="Sun J."/>
            <person name="Souza E.M."/>
            <person name="Raittz R.T."/>
            <person name="Costa F."/>
            <person name="Leao A.C."/>
            <person name="Tadra-Sfeir M.Z."/>
            <person name="Baura V."/>
            <person name="Balsanelli E."/>
            <person name="Pedrosa F.O."/>
            <person name="Moreno L.F."/>
            <person name="Steffens M.B."/>
            <person name="Xi L."/>
            <person name="Bocca A.L."/>
            <person name="Felipe M.S."/>
            <person name="Teixeira M."/>
            <person name="Telles Filho F.Q."/>
            <person name="Azevedo C.M."/>
            <person name="Gomes R."/>
            <person name="Vicente V.A."/>
        </authorList>
    </citation>
    <scope>NUCLEOTIDE SEQUENCE [LARGE SCALE GENOMIC DNA]</scope>
    <source>
        <strain evidence="5 6">CBS 269.37</strain>
    </source>
</reference>
<dbReference type="Proteomes" id="UP000077002">
    <property type="component" value="Unassembled WGS sequence"/>
</dbReference>
<dbReference type="EMBL" id="LVKK01000001">
    <property type="protein sequence ID" value="OAG45670.1"/>
    <property type="molecule type" value="Genomic_DNA"/>
</dbReference>
<evidence type="ECO:0000256" key="1">
    <source>
        <dbReference type="ARBA" id="ARBA00023002"/>
    </source>
</evidence>
<keyword evidence="1" id="KW-0560">Oxidoreductase</keyword>
<feature type="domain" description="D-isomer specific 2-hydroxyacid dehydrogenase NAD-binding" evidence="4">
    <location>
        <begin position="247"/>
        <end position="360"/>
    </location>
</feature>
<dbReference type="Pfam" id="PF02826">
    <property type="entry name" value="2-Hacid_dh_C"/>
    <property type="match status" value="2"/>
</dbReference>
<dbReference type="InterPro" id="IPR036291">
    <property type="entry name" value="NAD(P)-bd_dom_sf"/>
</dbReference>
<proteinExistence type="predicted"/>
<protein>
    <recommendedName>
        <fullName evidence="4">D-isomer specific 2-hydroxyacid dehydrogenase NAD-binding domain-containing protein</fullName>
    </recommendedName>
</protein>
<evidence type="ECO:0000313" key="5">
    <source>
        <dbReference type="EMBL" id="OAG45670.1"/>
    </source>
</evidence>
<dbReference type="InterPro" id="IPR006140">
    <property type="entry name" value="D-isomer_DH_NAD-bd"/>
</dbReference>
<gene>
    <name evidence="5" type="ORF">AYO21_00306</name>
</gene>
<dbReference type="GO" id="GO:0051287">
    <property type="term" value="F:NAD binding"/>
    <property type="evidence" value="ECO:0007669"/>
    <property type="project" value="InterPro"/>
</dbReference>
<evidence type="ECO:0000313" key="6">
    <source>
        <dbReference type="Proteomes" id="UP000077002"/>
    </source>
</evidence>
<dbReference type="GeneID" id="34595488"/>
<dbReference type="SUPFAM" id="SSF52283">
    <property type="entry name" value="Formate/glycerate dehydrogenase catalytic domain-like"/>
    <property type="match status" value="1"/>
</dbReference>
<feature type="region of interest" description="Disordered" evidence="3">
    <location>
        <begin position="212"/>
        <end position="233"/>
    </location>
</feature>
<sequence>MGGGPEKEHLLIVLWQPEPKDVTAEIQRRFPHFEIKYFQQLPPEGGQIVDKRGQVPQELWQWVTILITLSSLPARAEDAPNLKLIHLFMAGFDHYSNHPIVTDSDIPITSSSGIHGPPIAEWIVMTTLVLSRRYATEYEWQKQHHWGTGREMLVDGTDWVGKTVGIAGYGSIGRQAARVFKALGSNIHAYTAGARATPVPGKALLNTCRGPVAHGARGKKESRKDNGYIVPGTGDPDGTVPRAWYSGTTKESLHAFLSSGLDALVISLPLTPSTRHLFSTREFEILANTTHAADGTPKKSRSAYLINIARGALVDQPALKAALDNGVLLGAALDVTDPEPLPSDDPLWDTKNVIITPHISGHGTEYALRAFDVFMVNWARHERGEKMFNLLDRHKGY</sequence>
<dbReference type="SUPFAM" id="SSF51735">
    <property type="entry name" value="NAD(P)-binding Rossmann-fold domains"/>
    <property type="match status" value="1"/>
</dbReference>
<accession>A0A177FQA6</accession>
<name>A0A177FQA6_9EURO</name>
<dbReference type="AlphaFoldDB" id="A0A177FQA6"/>
<dbReference type="CDD" id="cd12163">
    <property type="entry name" value="2-Hacid_dh_5"/>
    <property type="match status" value="1"/>
</dbReference>
<feature type="domain" description="D-isomer specific 2-hydroxyacid dehydrogenase NAD-binding" evidence="4">
    <location>
        <begin position="125"/>
        <end position="193"/>
    </location>
</feature>